<dbReference type="Gene3D" id="3.30.200.20">
    <property type="entry name" value="Phosphorylase Kinase, domain 1"/>
    <property type="match status" value="1"/>
</dbReference>
<feature type="domain" description="ABC1 atypical kinase-like" evidence="1">
    <location>
        <begin position="299"/>
        <end position="359"/>
    </location>
</feature>
<dbReference type="SUPFAM" id="SSF56112">
    <property type="entry name" value="Protein kinase-like (PK-like)"/>
    <property type="match status" value="1"/>
</dbReference>
<dbReference type="PANTHER" id="PTHR43173:SF34">
    <property type="entry name" value="ABC1 ATYPICAL KINASE-LIKE DOMAIN-CONTAINING PROTEIN"/>
    <property type="match status" value="1"/>
</dbReference>
<feature type="domain" description="ABC1 atypical kinase-like" evidence="1">
    <location>
        <begin position="111"/>
        <end position="264"/>
    </location>
</feature>
<dbReference type="Proteomes" id="UP001230188">
    <property type="component" value="Unassembled WGS sequence"/>
</dbReference>
<organism evidence="2 3">
    <name type="scientific">Chrysophaeum taylorii</name>
    <dbReference type="NCBI Taxonomy" id="2483200"/>
    <lineage>
        <taxon>Eukaryota</taxon>
        <taxon>Sar</taxon>
        <taxon>Stramenopiles</taxon>
        <taxon>Ochrophyta</taxon>
        <taxon>Pelagophyceae</taxon>
        <taxon>Pelagomonadales</taxon>
        <taxon>Pelagomonadaceae</taxon>
        <taxon>Chrysophaeum</taxon>
    </lineage>
</organism>
<dbReference type="Pfam" id="PF03109">
    <property type="entry name" value="ABC1"/>
    <property type="match status" value="2"/>
</dbReference>
<dbReference type="EMBL" id="JAQMWT010000279">
    <property type="protein sequence ID" value="KAJ8606331.1"/>
    <property type="molecule type" value="Genomic_DNA"/>
</dbReference>
<evidence type="ECO:0000313" key="3">
    <source>
        <dbReference type="Proteomes" id="UP001230188"/>
    </source>
</evidence>
<reference evidence="2" key="1">
    <citation type="submission" date="2023-01" db="EMBL/GenBank/DDBJ databases">
        <title>Metagenome sequencing of chrysophaentin producing Chrysophaeum taylorii.</title>
        <authorList>
            <person name="Davison J."/>
            <person name="Bewley C."/>
        </authorList>
    </citation>
    <scope>NUCLEOTIDE SEQUENCE</scope>
    <source>
        <strain evidence="2">NIES-1699</strain>
    </source>
</reference>
<dbReference type="InterPro" id="IPR004147">
    <property type="entry name" value="ABC1_dom"/>
</dbReference>
<proteinExistence type="predicted"/>
<dbReference type="CDD" id="cd05121">
    <property type="entry name" value="ABC1_ADCK3-like"/>
    <property type="match status" value="1"/>
</dbReference>
<dbReference type="InterPro" id="IPR051130">
    <property type="entry name" value="Mito_struct-func_regulator"/>
</dbReference>
<evidence type="ECO:0000259" key="1">
    <source>
        <dbReference type="Pfam" id="PF03109"/>
    </source>
</evidence>
<dbReference type="PROSITE" id="PS51257">
    <property type="entry name" value="PROKAR_LIPOPROTEIN"/>
    <property type="match status" value="1"/>
</dbReference>
<gene>
    <name evidence="2" type="ORF">CTAYLR_010604</name>
</gene>
<comment type="caution">
    <text evidence="2">The sequence shown here is derived from an EMBL/GenBank/DDBJ whole genome shotgun (WGS) entry which is preliminary data.</text>
</comment>
<evidence type="ECO:0000313" key="2">
    <source>
        <dbReference type="EMBL" id="KAJ8606331.1"/>
    </source>
</evidence>
<accession>A0AAD7UJE8</accession>
<name>A0AAD7UJE8_9STRA</name>
<dbReference type="PANTHER" id="PTHR43173">
    <property type="entry name" value="ABC1 FAMILY PROTEIN"/>
    <property type="match status" value="1"/>
</dbReference>
<protein>
    <recommendedName>
        <fullName evidence="1">ABC1 atypical kinase-like domain-containing protein</fullName>
    </recommendedName>
</protein>
<dbReference type="AlphaFoldDB" id="A0AAD7UJE8"/>
<dbReference type="InterPro" id="IPR011009">
    <property type="entry name" value="Kinase-like_dom_sf"/>
</dbReference>
<keyword evidence="3" id="KW-1185">Reference proteome</keyword>
<sequence>MYRVAPPAVAAGAACASYAGYWWANEVLGEAAVERTVSFYRVALPAFVEYKTHELLGSEDFDPLHNKWAPRFRAKYLELGGFYLKQGQGIANNVADLFPKRWQEEMEPILDRVPAYPAERVREILEEEGVEVEVKELLGSASIGQVHRARWNGRDVVVKVQYPEVERTFRGDVFAVKRICRDLFPQYYVAFEEIERQFKTEFDYRGEAANSEQIRESLGRRFPDVIVPKVHLATKRVLIMDEVKGGVALTKALKDLAEREAKRRGITAEELAEAERRKDEEAAAQGRLIRLWGMSASARLVDKLLAIHGYEVLINGCFNGDPHPGNVLLAGSKIALIDYGQVKRLDDATRLNFAKLILLVDLAIQTDPRSGEGDPAVFAAAKRAVADAMLETGFSTKNNDPECLYELASVYLGRDDRAWIWPRNFQQWTDHMERLDPVSTLSEPLVMVVRCGMLLRGIGHVLRQHRNLAHAWKPIATTALRDANQLETTLDQIEAIKKNKNQNHDH</sequence>